<evidence type="ECO:0000256" key="4">
    <source>
        <dbReference type="ARBA" id="ARBA00023224"/>
    </source>
</evidence>
<reference evidence="8 9" key="1">
    <citation type="submission" date="2015-09" db="EMBL/GenBank/DDBJ databases">
        <title>Trachymyrmex zeteki WGS genome.</title>
        <authorList>
            <person name="Nygaard S."/>
            <person name="Hu H."/>
            <person name="Boomsma J."/>
            <person name="Zhang G."/>
        </authorList>
    </citation>
    <scope>NUCLEOTIDE SEQUENCE [LARGE SCALE GENOMIC DNA]</scope>
    <source>
        <strain evidence="8">Tzet28-1</strain>
        <tissue evidence="8">Whole body</tissue>
    </source>
</reference>
<dbReference type="EMBL" id="KQ982431">
    <property type="protein sequence ID" value="KYQ56498.1"/>
    <property type="molecule type" value="Genomic_DNA"/>
</dbReference>
<proteinExistence type="inferred from homology"/>
<dbReference type="GO" id="GO:0007200">
    <property type="term" value="P:phospholipase C-activating G protein-coupled receptor signaling pathway"/>
    <property type="evidence" value="ECO:0007669"/>
    <property type="project" value="InterPro"/>
</dbReference>
<keyword evidence="9" id="KW-1185">Reference proteome</keyword>
<keyword evidence="5" id="KW-0449">Lipoprotein</keyword>
<dbReference type="PROSITE" id="PS50058">
    <property type="entry name" value="G_PROTEIN_GAMMA"/>
    <property type="match status" value="1"/>
</dbReference>
<keyword evidence="4 5" id="KW-0807">Transducer</keyword>
<dbReference type="Gene3D" id="4.10.260.10">
    <property type="entry name" value="Transducin (heterotrimeric G protein), gamma chain"/>
    <property type="match status" value="1"/>
</dbReference>
<dbReference type="GO" id="GO:0031681">
    <property type="term" value="F:G-protein beta-subunit binding"/>
    <property type="evidence" value="ECO:0007669"/>
    <property type="project" value="InterPro"/>
</dbReference>
<comment type="subcellular location">
    <subcellularLocation>
        <location evidence="5">Cell membrane</location>
        <topology evidence="5">Lipid-anchor</topology>
        <orientation evidence="5">Cytoplasmic side</orientation>
    </subcellularLocation>
</comment>
<feature type="domain" description="G protein gamma" evidence="7">
    <location>
        <begin position="14"/>
        <end position="72"/>
    </location>
</feature>
<dbReference type="PANTHER" id="PTHR15936:SF2">
    <property type="entry name" value="GUANINE NUCLEOTIDE-BINDING PROTEIN G(I)_G(S)_G(O) SUBUNIT GAMMA-13"/>
    <property type="match status" value="1"/>
</dbReference>
<dbReference type="CDD" id="cd00068">
    <property type="entry name" value="GGL"/>
    <property type="match status" value="1"/>
</dbReference>
<comment type="function">
    <text evidence="5">Guanine nucleotide-binding proteins (G proteins) are involved as a modulator or transducer in various transmembrane signaling systems. The beta and gamma chains are required for the GTPase activity, for replacement of GDP by GTP, and for G protein-effector interaction.</text>
</comment>
<dbReference type="GO" id="GO:0050909">
    <property type="term" value="P:sensory perception of taste"/>
    <property type="evidence" value="ECO:0007669"/>
    <property type="project" value="InterPro"/>
</dbReference>
<evidence type="ECO:0000313" key="9">
    <source>
        <dbReference type="Proteomes" id="UP000075809"/>
    </source>
</evidence>
<feature type="compositionally biased region" description="Basic and acidic residues" evidence="6">
    <location>
        <begin position="101"/>
        <end position="113"/>
    </location>
</feature>
<feature type="region of interest" description="Disordered" evidence="6">
    <location>
        <begin position="76"/>
        <end position="125"/>
    </location>
</feature>
<dbReference type="InterPro" id="IPR039227">
    <property type="entry name" value="GNG13"/>
</dbReference>
<keyword evidence="2 5" id="KW-1003">Cell membrane</keyword>
<dbReference type="PANTHER" id="PTHR15936">
    <property type="entry name" value="GUANINE NUCLEOTIDE-BINDING PROTEIN G I /G S /G O GAMMA-13 SUBUNIT"/>
    <property type="match status" value="1"/>
</dbReference>
<dbReference type="InterPro" id="IPR001770">
    <property type="entry name" value="G-protein_gamma"/>
</dbReference>
<feature type="compositionally biased region" description="Basic and acidic residues" evidence="6">
    <location>
        <begin position="76"/>
        <end position="94"/>
    </location>
</feature>
<dbReference type="GO" id="GO:0005834">
    <property type="term" value="C:heterotrimeric G-protein complex"/>
    <property type="evidence" value="ECO:0007669"/>
    <property type="project" value="InterPro"/>
</dbReference>
<organism evidence="8 9">
    <name type="scientific">Mycetomoellerius zeteki</name>
    <dbReference type="NCBI Taxonomy" id="64791"/>
    <lineage>
        <taxon>Eukaryota</taxon>
        <taxon>Metazoa</taxon>
        <taxon>Ecdysozoa</taxon>
        <taxon>Arthropoda</taxon>
        <taxon>Hexapoda</taxon>
        <taxon>Insecta</taxon>
        <taxon>Pterygota</taxon>
        <taxon>Neoptera</taxon>
        <taxon>Endopterygota</taxon>
        <taxon>Hymenoptera</taxon>
        <taxon>Apocrita</taxon>
        <taxon>Aculeata</taxon>
        <taxon>Formicoidea</taxon>
        <taxon>Formicidae</taxon>
        <taxon>Myrmicinae</taxon>
        <taxon>Mycetomoellerius</taxon>
    </lineage>
</organism>
<comment type="subunit">
    <text evidence="5">G proteins are composed of 3 units; alpha, beta and gamma.</text>
</comment>
<evidence type="ECO:0000313" key="8">
    <source>
        <dbReference type="EMBL" id="KYQ56498.1"/>
    </source>
</evidence>
<dbReference type="AlphaFoldDB" id="A0A151X890"/>
<evidence type="ECO:0000256" key="2">
    <source>
        <dbReference type="ARBA" id="ARBA00022475"/>
    </source>
</evidence>
<dbReference type="Pfam" id="PF00631">
    <property type="entry name" value="G-gamma"/>
    <property type="match status" value="1"/>
</dbReference>
<dbReference type="STRING" id="64791.A0A151X890"/>
<protein>
    <recommendedName>
        <fullName evidence="5">Guanine nucleotide-binding protein subunit gamma</fullName>
    </recommendedName>
</protein>
<sequence length="205" mass="23503">MDPSVLATMDKDALKKQIENMKYQASMERWPLSKSIAAMREYVEENERNDPLIHAPDKKNNPWAEKGKCIIIGGRATEEEGSGHTNRGGEESVVHPRQKKSQAEIMKREEEWRSRRRSTQEEEEEMPVDVRCDSIAIRRSYSIVEAIVHRPRQNKDVAMINFAVNLSIEDRTGANYLPDRSVPPGLFYDRATCGFAGQFLIRVVL</sequence>
<dbReference type="PRINTS" id="PR00321">
    <property type="entry name" value="GPROTEING"/>
</dbReference>
<keyword evidence="3 5" id="KW-0472">Membrane</keyword>
<evidence type="ECO:0000256" key="3">
    <source>
        <dbReference type="ARBA" id="ARBA00023136"/>
    </source>
</evidence>
<gene>
    <name evidence="8" type="ORF">ALC60_04575</name>
</gene>
<evidence type="ECO:0000256" key="6">
    <source>
        <dbReference type="SAM" id="MobiDB-lite"/>
    </source>
</evidence>
<dbReference type="SMART" id="SM00224">
    <property type="entry name" value="GGL"/>
    <property type="match status" value="1"/>
</dbReference>
<dbReference type="InterPro" id="IPR036284">
    <property type="entry name" value="GGL_sf"/>
</dbReference>
<dbReference type="InterPro" id="IPR015898">
    <property type="entry name" value="G-protein_gamma-like_dom"/>
</dbReference>
<name>A0A151X890_9HYME</name>
<evidence type="ECO:0000259" key="7">
    <source>
        <dbReference type="PROSITE" id="PS50058"/>
    </source>
</evidence>
<dbReference type="SUPFAM" id="SSF48670">
    <property type="entry name" value="Transducin (heterotrimeric G protein), gamma chain"/>
    <property type="match status" value="1"/>
</dbReference>
<dbReference type="Proteomes" id="UP000075809">
    <property type="component" value="Unassembled WGS sequence"/>
</dbReference>
<evidence type="ECO:0000256" key="1">
    <source>
        <dbReference type="ARBA" id="ARBA00007431"/>
    </source>
</evidence>
<evidence type="ECO:0000256" key="5">
    <source>
        <dbReference type="RuleBase" id="RU004973"/>
    </source>
</evidence>
<comment type="similarity">
    <text evidence="1 5">Belongs to the G protein gamma family.</text>
</comment>
<accession>A0A151X890</accession>
<dbReference type="SMART" id="SM01224">
    <property type="entry name" value="G_gamma"/>
    <property type="match status" value="1"/>
</dbReference>